<comment type="caution">
    <text evidence="7">The sequence shown here is derived from an EMBL/GenBank/DDBJ whole genome shotgun (WGS) entry which is preliminary data.</text>
</comment>
<dbReference type="GO" id="GO:0005524">
    <property type="term" value="F:ATP binding"/>
    <property type="evidence" value="ECO:0007669"/>
    <property type="project" value="UniProtKB-KW"/>
</dbReference>
<reference evidence="7" key="1">
    <citation type="journal article" date="2015" name="Nature">
        <title>Complex archaea that bridge the gap between prokaryotes and eukaryotes.</title>
        <authorList>
            <person name="Spang A."/>
            <person name="Saw J.H."/>
            <person name="Jorgensen S.L."/>
            <person name="Zaremba-Niedzwiedzka K."/>
            <person name="Martijn J."/>
            <person name="Lind A.E."/>
            <person name="van Eijk R."/>
            <person name="Schleper C."/>
            <person name="Guy L."/>
            <person name="Ettema T.J."/>
        </authorList>
    </citation>
    <scope>NUCLEOTIDE SEQUENCE</scope>
</reference>
<dbReference type="InterPro" id="IPR049430">
    <property type="entry name" value="UvsW_N_sf"/>
</dbReference>
<dbReference type="InterPro" id="IPR006935">
    <property type="entry name" value="Helicase/UvrB_N"/>
</dbReference>
<feature type="domain" description="Helicase ATP-binding" evidence="5">
    <location>
        <begin position="110"/>
        <end position="259"/>
    </location>
</feature>
<accession>A0A0F9S2F5</accession>
<dbReference type="Pfam" id="PF21241">
    <property type="entry name" value="UvsW_N"/>
    <property type="match status" value="1"/>
</dbReference>
<feature type="domain" description="Helicase C-terminal" evidence="6">
    <location>
        <begin position="309"/>
        <end position="456"/>
    </location>
</feature>
<keyword evidence="2" id="KW-0378">Hydrolase</keyword>
<protein>
    <recommendedName>
        <fullName evidence="8">Helicase ATP-binding domain-containing protein</fullName>
    </recommendedName>
</protein>
<name>A0A0F9S2F5_9ZZZZ</name>
<dbReference type="SMART" id="SM00487">
    <property type="entry name" value="DEXDc"/>
    <property type="match status" value="1"/>
</dbReference>
<keyword evidence="3" id="KW-0347">Helicase</keyword>
<evidence type="ECO:0008006" key="8">
    <source>
        <dbReference type="Google" id="ProtNLM"/>
    </source>
</evidence>
<dbReference type="Gene3D" id="3.40.50.300">
    <property type="entry name" value="P-loop containing nucleotide triphosphate hydrolases"/>
    <property type="match status" value="2"/>
</dbReference>
<dbReference type="EMBL" id="LAZR01000606">
    <property type="protein sequence ID" value="KKN62975.1"/>
    <property type="molecule type" value="Genomic_DNA"/>
</dbReference>
<dbReference type="PANTHER" id="PTHR11274:SF0">
    <property type="entry name" value="GENERAL TRANSCRIPTION AND DNA REPAIR FACTOR IIH HELICASE SUBUNIT XPB"/>
    <property type="match status" value="1"/>
</dbReference>
<keyword evidence="1" id="KW-0547">Nucleotide-binding</keyword>
<dbReference type="InterPro" id="IPR027417">
    <property type="entry name" value="P-loop_NTPase"/>
</dbReference>
<evidence type="ECO:0000313" key="7">
    <source>
        <dbReference type="EMBL" id="KKN62975.1"/>
    </source>
</evidence>
<proteinExistence type="predicted"/>
<dbReference type="InterPro" id="IPR014001">
    <property type="entry name" value="Helicase_ATP-bd"/>
</dbReference>
<dbReference type="Pfam" id="PF00271">
    <property type="entry name" value="Helicase_C"/>
    <property type="match status" value="1"/>
</dbReference>
<dbReference type="SMART" id="SM00490">
    <property type="entry name" value="HELICc"/>
    <property type="match status" value="1"/>
</dbReference>
<dbReference type="GO" id="GO:0003677">
    <property type="term" value="F:DNA binding"/>
    <property type="evidence" value="ECO:0007669"/>
    <property type="project" value="InterPro"/>
</dbReference>
<dbReference type="InterPro" id="IPR001650">
    <property type="entry name" value="Helicase_C-like"/>
</dbReference>
<keyword evidence="4" id="KW-0067">ATP-binding</keyword>
<dbReference type="InterPro" id="IPR050615">
    <property type="entry name" value="ATP-dep_DNA_Helicase"/>
</dbReference>
<sequence length="463" mass="52229">MRIVVGDIESKVYTKDVRVLGIIRTVCRARPAGFQFMPKFKKGLWDGYISLMSSHRSFPTGLLGYVVPALNKRGYKVDIDWGDHHTDAVYTVTPDMLIGITLRDYQVDAANKLLGARRGIAKMATNSGKTEVMAAMLKVLDKRAIIIIHRKELLHQTAERLETRLGRSIGKIGDGIHQPSIITVAMIQTLHNMKGHYSYQDYFQSQEVVMVDECHHTSSDQMMDVLYQISGKYRYGFSGTPLKNDVLADMKLISITGRVIYDLGNAELIEQGYSAVPEVIVHEVYSPEKANWDMDYHVAYDRLIVNNHPRNRIIKAVAEDRDGIVLILVTRIEHGDTLKRMIPGSVFVHGGITTNIRQNVLKRMKSGRSGVYIASTIFDEGVDVPDVNIMVLAGGGKSDIKLLQRIGRGLRKKEGRNIIEIHDFLDDTNEYLLKHTEERIDVYTREGFKVKIDKAETSISDTV</sequence>
<evidence type="ECO:0000256" key="4">
    <source>
        <dbReference type="ARBA" id="ARBA00022840"/>
    </source>
</evidence>
<dbReference type="PROSITE" id="PS51192">
    <property type="entry name" value="HELICASE_ATP_BIND_1"/>
    <property type="match status" value="1"/>
</dbReference>
<evidence type="ECO:0000259" key="6">
    <source>
        <dbReference type="PROSITE" id="PS51194"/>
    </source>
</evidence>
<organism evidence="7">
    <name type="scientific">marine sediment metagenome</name>
    <dbReference type="NCBI Taxonomy" id="412755"/>
    <lineage>
        <taxon>unclassified sequences</taxon>
        <taxon>metagenomes</taxon>
        <taxon>ecological metagenomes</taxon>
    </lineage>
</organism>
<dbReference type="PROSITE" id="PS51194">
    <property type="entry name" value="HELICASE_CTER"/>
    <property type="match status" value="1"/>
</dbReference>
<evidence type="ECO:0000256" key="1">
    <source>
        <dbReference type="ARBA" id="ARBA00022741"/>
    </source>
</evidence>
<dbReference type="AlphaFoldDB" id="A0A0F9S2F5"/>
<dbReference type="SUPFAM" id="SSF52540">
    <property type="entry name" value="P-loop containing nucleoside triphosphate hydrolases"/>
    <property type="match status" value="2"/>
</dbReference>
<dbReference type="GO" id="GO:0004386">
    <property type="term" value="F:helicase activity"/>
    <property type="evidence" value="ECO:0007669"/>
    <property type="project" value="UniProtKB-KW"/>
</dbReference>
<dbReference type="GO" id="GO:0016787">
    <property type="term" value="F:hydrolase activity"/>
    <property type="evidence" value="ECO:0007669"/>
    <property type="project" value="UniProtKB-KW"/>
</dbReference>
<evidence type="ECO:0000256" key="2">
    <source>
        <dbReference type="ARBA" id="ARBA00022801"/>
    </source>
</evidence>
<dbReference type="Gene3D" id="3.30.780.20">
    <property type="match status" value="1"/>
</dbReference>
<evidence type="ECO:0000256" key="3">
    <source>
        <dbReference type="ARBA" id="ARBA00022806"/>
    </source>
</evidence>
<gene>
    <name evidence="7" type="ORF">LCGC14_0506850</name>
</gene>
<dbReference type="CDD" id="cd17926">
    <property type="entry name" value="DEXHc_RE"/>
    <property type="match status" value="1"/>
</dbReference>
<evidence type="ECO:0000259" key="5">
    <source>
        <dbReference type="PROSITE" id="PS51192"/>
    </source>
</evidence>
<dbReference type="PANTHER" id="PTHR11274">
    <property type="entry name" value="RAD25/XP-B DNA REPAIR HELICASE"/>
    <property type="match status" value="1"/>
</dbReference>
<dbReference type="InterPro" id="IPR049409">
    <property type="entry name" value="UvsW_N"/>
</dbReference>
<dbReference type="Pfam" id="PF04851">
    <property type="entry name" value="ResIII"/>
    <property type="match status" value="1"/>
</dbReference>